<evidence type="ECO:0000313" key="5">
    <source>
        <dbReference type="EMBL" id="OAL29126.1"/>
    </source>
</evidence>
<dbReference type="GO" id="GO:0032934">
    <property type="term" value="F:sterol binding"/>
    <property type="evidence" value="ECO:0007669"/>
    <property type="project" value="TreeGrafter"/>
</dbReference>
<dbReference type="GO" id="GO:0016020">
    <property type="term" value="C:membrane"/>
    <property type="evidence" value="ECO:0007669"/>
    <property type="project" value="TreeGrafter"/>
</dbReference>
<feature type="region of interest" description="Disordered" evidence="3">
    <location>
        <begin position="1"/>
        <end position="41"/>
    </location>
</feature>
<dbReference type="Proteomes" id="UP000185904">
    <property type="component" value="Unassembled WGS sequence"/>
</dbReference>
<feature type="transmembrane region" description="Helical" evidence="4">
    <location>
        <begin position="520"/>
        <end position="540"/>
    </location>
</feature>
<evidence type="ECO:0000256" key="4">
    <source>
        <dbReference type="SAM" id="Phobius"/>
    </source>
</evidence>
<proteinExistence type="inferred from homology"/>
<dbReference type="FunFam" id="2.40.160.120:FF:000016">
    <property type="entry name" value="Oxysterol binding protein (Orp8), putative"/>
    <property type="match status" value="1"/>
</dbReference>
<keyword evidence="4" id="KW-1133">Transmembrane helix</keyword>
<evidence type="ECO:0000313" key="6">
    <source>
        <dbReference type="Proteomes" id="UP000185904"/>
    </source>
</evidence>
<dbReference type="Gene3D" id="2.40.160.120">
    <property type="match status" value="1"/>
</dbReference>
<keyword evidence="4" id="KW-0472">Membrane</keyword>
<feature type="region of interest" description="Disordered" evidence="3">
    <location>
        <begin position="168"/>
        <end position="194"/>
    </location>
</feature>
<dbReference type="EMBL" id="LVCJ01000084">
    <property type="protein sequence ID" value="OAL29126.1"/>
    <property type="molecule type" value="Genomic_DNA"/>
</dbReference>
<dbReference type="OrthoDB" id="48057at2759"/>
<dbReference type="PANTHER" id="PTHR10972:SF212">
    <property type="entry name" value="OXYSTEROL-BINDING PROTEIN-LIKE PROTEIN 1"/>
    <property type="match status" value="1"/>
</dbReference>
<evidence type="ECO:0000256" key="3">
    <source>
        <dbReference type="SAM" id="MobiDB-lite"/>
    </source>
</evidence>
<sequence>MTSTSNTPFATPATSNPNTRPPTPTPSATPTGTTVPADNDLRDDSSKLRTFLGLLKKFIGVSDIANVRFSLPSQLIEPIPNLEYWHYLDRPETFVSIGRSDEPLGRMLEVLRFWFTKDLVSERFFAVCLCLRLKEHAQKYVKGKPCKPYNSTLGEFFRCHWEVNSDAPPISNPSKAPPQPSVDPTEPQANGNTSEEPVRISFLTEQTSHHPPVSAYWYECPSRGIIARGYDQISAKFTGTSVRVIPGVYNRGIFVTLTQRDNEEYQLVHPAASLGGLLRGSLYISVADTCSITCPKTRLKCLLTYVEESWFGKAQNRVHGLVFRYDPSDDKYTRVKDVPEKDILAKLEGCWQEQIVYTIPNSAAVKETTNIEPTSDKQLLIDLQPLFPVPKSCPPPHAQLPHESRTFWAEVTTAINEKRYSDATRMKQDLEQAQRDKAAKRKDLNVEFKPRFFTSPTEPNGKPELTEYGKAISYISYIFDAYPAPGTLSALTVAASLRLLVAAAIPLAIIQMITNLGGDWAYGTFGVISAALYPISFVVFKFGARLRMRSRYSGSDGSGGHSLVMVTLRTHQRVKSTPANGMDSS</sequence>
<feature type="compositionally biased region" description="Low complexity" evidence="3">
    <location>
        <begin position="28"/>
        <end position="37"/>
    </location>
</feature>
<dbReference type="InterPro" id="IPR018494">
    <property type="entry name" value="Oxysterol-bd_CS"/>
</dbReference>
<protein>
    <recommendedName>
        <fullName evidence="7">Oxysterol-binding protein</fullName>
    </recommendedName>
</protein>
<dbReference type="GeneID" id="34592678"/>
<dbReference type="RefSeq" id="XP_022496439.1">
    <property type="nucleotide sequence ID" value="XM_022647550.1"/>
</dbReference>
<dbReference type="InterPro" id="IPR000648">
    <property type="entry name" value="Oxysterol-bd"/>
</dbReference>
<evidence type="ECO:0008006" key="7">
    <source>
        <dbReference type="Google" id="ProtNLM"/>
    </source>
</evidence>
<organism evidence="5 6">
    <name type="scientific">Fonsecaea nubica</name>
    <dbReference type="NCBI Taxonomy" id="856822"/>
    <lineage>
        <taxon>Eukaryota</taxon>
        <taxon>Fungi</taxon>
        <taxon>Dikarya</taxon>
        <taxon>Ascomycota</taxon>
        <taxon>Pezizomycotina</taxon>
        <taxon>Eurotiomycetes</taxon>
        <taxon>Chaetothyriomycetidae</taxon>
        <taxon>Chaetothyriales</taxon>
        <taxon>Herpotrichiellaceae</taxon>
        <taxon>Fonsecaea</taxon>
    </lineage>
</organism>
<dbReference type="SUPFAM" id="SSF144000">
    <property type="entry name" value="Oxysterol-binding protein-like"/>
    <property type="match status" value="1"/>
</dbReference>
<dbReference type="PANTHER" id="PTHR10972">
    <property type="entry name" value="OXYSTEROL-BINDING PROTEIN-RELATED"/>
    <property type="match status" value="1"/>
</dbReference>
<keyword evidence="4" id="KW-0812">Transmembrane</keyword>
<keyword evidence="6" id="KW-1185">Reference proteome</keyword>
<dbReference type="AlphaFoldDB" id="A0A178CIP3"/>
<accession>A0A178CIP3</accession>
<dbReference type="Gene3D" id="3.30.70.3490">
    <property type="match status" value="1"/>
</dbReference>
<comment type="similarity">
    <text evidence="1 2">Belongs to the OSBP family.</text>
</comment>
<dbReference type="Pfam" id="PF01237">
    <property type="entry name" value="Oxysterol_BP"/>
    <property type="match status" value="1"/>
</dbReference>
<dbReference type="PROSITE" id="PS01013">
    <property type="entry name" value="OSBP"/>
    <property type="match status" value="1"/>
</dbReference>
<evidence type="ECO:0000256" key="1">
    <source>
        <dbReference type="ARBA" id="ARBA00008842"/>
    </source>
</evidence>
<comment type="caution">
    <text evidence="5">The sequence shown here is derived from an EMBL/GenBank/DDBJ whole genome shotgun (WGS) entry which is preliminary data.</text>
</comment>
<name>A0A178CIP3_9EURO</name>
<gene>
    <name evidence="5" type="ORF">AYO20_09279</name>
</gene>
<reference evidence="5 6" key="1">
    <citation type="submission" date="2016-03" db="EMBL/GenBank/DDBJ databases">
        <title>The draft genome sequence of Fonsecaea nubica causative agent of cutaneous subcutaneous infection in human host.</title>
        <authorList>
            <person name="Costa F."/>
            <person name="Sybren D.H."/>
            <person name="Raittz R.T."/>
            <person name="Weiss V.A."/>
            <person name="Leao A.C."/>
            <person name="Gomes R."/>
            <person name="De Souza E.M."/>
            <person name="Pedrosa F.O."/>
            <person name="Steffens M.B."/>
            <person name="Bombassaro A."/>
            <person name="Tadra-Sfeir M.Z."/>
            <person name="Moreno L.F."/>
            <person name="Najafzadeh M.J."/>
            <person name="Felipe M.S."/>
            <person name="Teixeira M."/>
            <person name="Sun J."/>
            <person name="Xi L."/>
            <person name="Castro M.A."/>
            <person name="Vicente V.A."/>
        </authorList>
    </citation>
    <scope>NUCLEOTIDE SEQUENCE [LARGE SCALE GENOMIC DNA]</scope>
    <source>
        <strain evidence="5 6">CBS 269.64</strain>
    </source>
</reference>
<dbReference type="InterPro" id="IPR037239">
    <property type="entry name" value="OSBP_sf"/>
</dbReference>
<evidence type="ECO:0000256" key="2">
    <source>
        <dbReference type="RuleBase" id="RU003844"/>
    </source>
</evidence>
<dbReference type="GO" id="GO:0005829">
    <property type="term" value="C:cytosol"/>
    <property type="evidence" value="ECO:0007669"/>
    <property type="project" value="TreeGrafter"/>
</dbReference>